<dbReference type="AlphaFoldDB" id="A0A3N2AQH5"/>
<sequence>MDVEWIPDYGELLKRGLRVPLEGSEDDAVAAVLEQLDAGGGTPGEVEVRDLVREARAGAAKHHD</sequence>
<gene>
    <name evidence="1" type="ORF">EDD26_0669</name>
</gene>
<dbReference type="Proteomes" id="UP000275456">
    <property type="component" value="Unassembled WGS sequence"/>
</dbReference>
<evidence type="ECO:0000313" key="1">
    <source>
        <dbReference type="EMBL" id="ROR65303.1"/>
    </source>
</evidence>
<dbReference type="OrthoDB" id="5120410at2"/>
<reference evidence="1 2" key="1">
    <citation type="submission" date="2018-11" db="EMBL/GenBank/DDBJ databases">
        <title>Sequencing the genomes of 1000 actinobacteria strains.</title>
        <authorList>
            <person name="Klenk H.-P."/>
        </authorList>
    </citation>
    <scope>NUCLEOTIDE SEQUENCE [LARGE SCALE GENOMIC DNA]</scope>
    <source>
        <strain evidence="1 2">DSM 9580</strain>
    </source>
</reference>
<evidence type="ECO:0000313" key="2">
    <source>
        <dbReference type="Proteomes" id="UP000275456"/>
    </source>
</evidence>
<comment type="caution">
    <text evidence="1">The sequence shown here is derived from an EMBL/GenBank/DDBJ whole genome shotgun (WGS) entry which is preliminary data.</text>
</comment>
<organism evidence="1 2">
    <name type="scientific">Agrococcus jenensis</name>
    <dbReference type="NCBI Taxonomy" id="46353"/>
    <lineage>
        <taxon>Bacteria</taxon>
        <taxon>Bacillati</taxon>
        <taxon>Actinomycetota</taxon>
        <taxon>Actinomycetes</taxon>
        <taxon>Micrococcales</taxon>
        <taxon>Microbacteriaceae</taxon>
        <taxon>Agrococcus</taxon>
    </lineage>
</organism>
<keyword evidence="2" id="KW-1185">Reference proteome</keyword>
<proteinExistence type="predicted"/>
<accession>A0A3N2AQH5</accession>
<protein>
    <submittedName>
        <fullName evidence="1">Uncharacterized protein</fullName>
    </submittedName>
</protein>
<dbReference type="EMBL" id="RKHJ01000001">
    <property type="protein sequence ID" value="ROR65303.1"/>
    <property type="molecule type" value="Genomic_DNA"/>
</dbReference>
<dbReference type="RefSeq" id="WP_123696405.1">
    <property type="nucleotide sequence ID" value="NZ_RKHJ01000001.1"/>
</dbReference>
<name>A0A3N2AQH5_9MICO</name>